<gene>
    <name evidence="5" type="ORF">LCGC14_1206610</name>
</gene>
<evidence type="ECO:0000313" key="5">
    <source>
        <dbReference type="EMBL" id="KKM93613.1"/>
    </source>
</evidence>
<dbReference type="AlphaFoldDB" id="A0A0F9LJN6"/>
<evidence type="ECO:0000259" key="4">
    <source>
        <dbReference type="Pfam" id="PF01416"/>
    </source>
</evidence>
<reference evidence="5" key="1">
    <citation type="journal article" date="2015" name="Nature">
        <title>Complex archaea that bridge the gap between prokaryotes and eukaryotes.</title>
        <authorList>
            <person name="Spang A."/>
            <person name="Saw J.H."/>
            <person name="Jorgensen S.L."/>
            <person name="Zaremba-Niedzwiedzka K."/>
            <person name="Martijn J."/>
            <person name="Lind A.E."/>
            <person name="van Eijk R."/>
            <person name="Schleper C."/>
            <person name="Guy L."/>
            <person name="Ettema T.J."/>
        </authorList>
    </citation>
    <scope>NUCLEOTIDE SEQUENCE</scope>
</reference>
<comment type="similarity">
    <text evidence="1">Belongs to the tRNA pseudouridine synthase TruA family.</text>
</comment>
<organism evidence="5">
    <name type="scientific">marine sediment metagenome</name>
    <dbReference type="NCBI Taxonomy" id="412755"/>
    <lineage>
        <taxon>unclassified sequences</taxon>
        <taxon>metagenomes</taxon>
        <taxon>ecological metagenomes</taxon>
    </lineage>
</organism>
<dbReference type="InterPro" id="IPR020095">
    <property type="entry name" value="PsdUridine_synth_TruA_C"/>
</dbReference>
<sequence>MVKFRILFKIYYIGNKKYHGSQRQQNVLTIEQCLLNAFKKKKYIKEFENTGFEVASRTDRLVSARGACFTCITEKKPILMELNSVLPENIGIWAYTKVPLDFSSRYNAVLRYYVYMVPTPLSYLQNKTSFNIEILHKACKHLEGQHDFINFSKKEKGEINTVRDMDSVVISVKNDFLIFHFKSKGFLRQQIRRIVKKLLELGKGDINYEAFLYLFDTSKTFSYQPADPRGLVLWDIIFNDKIVLKEDPKSIERMNSYFLKKKYNSGFKHQLFSALQQDNFSY</sequence>
<dbReference type="InterPro" id="IPR020103">
    <property type="entry name" value="PsdUridine_synth_cat_dom_sf"/>
</dbReference>
<dbReference type="PANTHER" id="PTHR11142:SF0">
    <property type="entry name" value="TRNA PSEUDOURIDINE SYNTHASE-LIKE 1"/>
    <property type="match status" value="1"/>
</dbReference>
<comment type="caution">
    <text evidence="5">The sequence shown here is derived from an EMBL/GenBank/DDBJ whole genome shotgun (WGS) entry which is preliminary data.</text>
</comment>
<dbReference type="PIRSF" id="PIRSF001430">
    <property type="entry name" value="tRNA_psdUrid_synth"/>
    <property type="match status" value="1"/>
</dbReference>
<name>A0A0F9LJN6_9ZZZZ</name>
<keyword evidence="3" id="KW-0413">Isomerase</keyword>
<proteinExistence type="inferred from homology"/>
<dbReference type="InterPro" id="IPR020094">
    <property type="entry name" value="TruA/RsuA/RluB/E/F_N"/>
</dbReference>
<evidence type="ECO:0000256" key="2">
    <source>
        <dbReference type="ARBA" id="ARBA00022694"/>
    </source>
</evidence>
<dbReference type="Gene3D" id="3.30.70.580">
    <property type="entry name" value="Pseudouridine synthase I, catalytic domain, N-terminal subdomain"/>
    <property type="match status" value="1"/>
</dbReference>
<dbReference type="InterPro" id="IPR001406">
    <property type="entry name" value="PsdUridine_synth_TruA"/>
</dbReference>
<dbReference type="GO" id="GO:0009982">
    <property type="term" value="F:pseudouridine synthase activity"/>
    <property type="evidence" value="ECO:0007669"/>
    <property type="project" value="InterPro"/>
</dbReference>
<evidence type="ECO:0000256" key="1">
    <source>
        <dbReference type="ARBA" id="ARBA00009375"/>
    </source>
</evidence>
<feature type="domain" description="Pseudouridine synthase I TruA alpha/beta" evidence="4">
    <location>
        <begin position="138"/>
        <end position="239"/>
    </location>
</feature>
<dbReference type="HAMAP" id="MF_00171">
    <property type="entry name" value="TruA"/>
    <property type="match status" value="1"/>
</dbReference>
<protein>
    <recommendedName>
        <fullName evidence="4">Pseudouridine synthase I TruA alpha/beta domain-containing protein</fullName>
    </recommendedName>
</protein>
<dbReference type="Gene3D" id="3.30.70.660">
    <property type="entry name" value="Pseudouridine synthase I, catalytic domain, C-terminal subdomain"/>
    <property type="match status" value="1"/>
</dbReference>
<dbReference type="GO" id="GO:0031119">
    <property type="term" value="P:tRNA pseudouridine synthesis"/>
    <property type="evidence" value="ECO:0007669"/>
    <property type="project" value="TreeGrafter"/>
</dbReference>
<keyword evidence="2" id="KW-0819">tRNA processing</keyword>
<dbReference type="EMBL" id="LAZR01006241">
    <property type="protein sequence ID" value="KKM93613.1"/>
    <property type="molecule type" value="Genomic_DNA"/>
</dbReference>
<dbReference type="PANTHER" id="PTHR11142">
    <property type="entry name" value="PSEUDOURIDYLATE SYNTHASE"/>
    <property type="match status" value="1"/>
</dbReference>
<evidence type="ECO:0000256" key="3">
    <source>
        <dbReference type="ARBA" id="ARBA00023235"/>
    </source>
</evidence>
<dbReference type="Pfam" id="PF01416">
    <property type="entry name" value="PseudoU_synth_1"/>
    <property type="match status" value="1"/>
</dbReference>
<dbReference type="InterPro" id="IPR020097">
    <property type="entry name" value="PsdUridine_synth_TruA_a/b_dom"/>
</dbReference>
<dbReference type="GO" id="GO:0003723">
    <property type="term" value="F:RNA binding"/>
    <property type="evidence" value="ECO:0007669"/>
    <property type="project" value="InterPro"/>
</dbReference>
<dbReference type="SUPFAM" id="SSF55120">
    <property type="entry name" value="Pseudouridine synthase"/>
    <property type="match status" value="1"/>
</dbReference>
<accession>A0A0F9LJN6</accession>